<accession>A0ABW7A8E6</accession>
<feature type="transmembrane region" description="Helical" evidence="1">
    <location>
        <begin position="32"/>
        <end position="53"/>
    </location>
</feature>
<keyword evidence="3" id="KW-1185">Reference proteome</keyword>
<keyword evidence="1" id="KW-0812">Transmembrane</keyword>
<keyword evidence="1" id="KW-1133">Transmembrane helix</keyword>
<reference evidence="2 3" key="1">
    <citation type="submission" date="2024-10" db="EMBL/GenBank/DDBJ databases">
        <authorList>
            <person name="Topkara A.R."/>
            <person name="Saygin H."/>
        </authorList>
    </citation>
    <scope>NUCLEOTIDE SEQUENCE [LARGE SCALE GENOMIC DNA]</scope>
    <source>
        <strain evidence="2 3">M3C6</strain>
    </source>
</reference>
<protein>
    <submittedName>
        <fullName evidence="2">Uncharacterized protein</fullName>
    </submittedName>
</protein>
<comment type="caution">
    <text evidence="2">The sequence shown here is derived from an EMBL/GenBank/DDBJ whole genome shotgun (WGS) entry which is preliminary data.</text>
</comment>
<feature type="transmembrane region" description="Helical" evidence="1">
    <location>
        <begin position="7"/>
        <end position="26"/>
    </location>
</feature>
<sequence>MNQKTYLRLMLVLTLVFGAVIALLALLDIGNIGIVAAAGGIVVGLGWALTSVVSTKRDGTS</sequence>
<evidence type="ECO:0000256" key="1">
    <source>
        <dbReference type="SAM" id="Phobius"/>
    </source>
</evidence>
<evidence type="ECO:0000313" key="2">
    <source>
        <dbReference type="EMBL" id="MFG1702570.1"/>
    </source>
</evidence>
<evidence type="ECO:0000313" key="3">
    <source>
        <dbReference type="Proteomes" id="UP001603978"/>
    </source>
</evidence>
<name>A0ABW7A8E6_9ACTN</name>
<organism evidence="2 3">
    <name type="scientific">Nonomuraea marmarensis</name>
    <dbReference type="NCBI Taxonomy" id="3351344"/>
    <lineage>
        <taxon>Bacteria</taxon>
        <taxon>Bacillati</taxon>
        <taxon>Actinomycetota</taxon>
        <taxon>Actinomycetes</taxon>
        <taxon>Streptosporangiales</taxon>
        <taxon>Streptosporangiaceae</taxon>
        <taxon>Nonomuraea</taxon>
    </lineage>
</organism>
<keyword evidence="1" id="KW-0472">Membrane</keyword>
<gene>
    <name evidence="2" type="ORF">ACFLIM_05200</name>
</gene>
<dbReference type="RefSeq" id="WP_393162420.1">
    <property type="nucleotide sequence ID" value="NZ_JBICRM010000002.1"/>
</dbReference>
<dbReference type="EMBL" id="JBICRM010000002">
    <property type="protein sequence ID" value="MFG1702570.1"/>
    <property type="molecule type" value="Genomic_DNA"/>
</dbReference>
<proteinExistence type="predicted"/>
<dbReference type="Proteomes" id="UP001603978">
    <property type="component" value="Unassembled WGS sequence"/>
</dbReference>